<evidence type="ECO:0000256" key="3">
    <source>
        <dbReference type="ARBA" id="ARBA00022723"/>
    </source>
</evidence>
<reference evidence="11" key="1">
    <citation type="submission" date="2017-02" db="EMBL/GenBank/DDBJ databases">
        <authorList>
            <person name="Varghese N."/>
            <person name="Submissions S."/>
        </authorList>
    </citation>
    <scope>NUCLEOTIDE SEQUENCE [LARGE SCALE GENOMIC DNA]</scope>
    <source>
        <strain evidence="11">DSM 22385</strain>
    </source>
</reference>
<dbReference type="GO" id="GO:0005737">
    <property type="term" value="C:cytoplasm"/>
    <property type="evidence" value="ECO:0007669"/>
    <property type="project" value="UniProtKB-SubCell"/>
</dbReference>
<comment type="cofactor">
    <cofactor evidence="8">
        <name>Mg(2+)</name>
        <dbReference type="ChEBI" id="CHEBI:18420"/>
    </cofactor>
</comment>
<dbReference type="NCBIfam" id="TIGR00556">
    <property type="entry name" value="pantethn_trn"/>
    <property type="match status" value="1"/>
</dbReference>
<keyword evidence="11" id="KW-1185">Reference proteome</keyword>
<evidence type="ECO:0000259" key="9">
    <source>
        <dbReference type="Pfam" id="PF01648"/>
    </source>
</evidence>
<proteinExistence type="inferred from homology"/>
<keyword evidence="8" id="KW-0963">Cytoplasm</keyword>
<keyword evidence="2 8" id="KW-0808">Transferase</keyword>
<feature type="binding site" evidence="8">
    <location>
        <position position="79"/>
    </location>
    <ligand>
        <name>Mg(2+)</name>
        <dbReference type="ChEBI" id="CHEBI:18420"/>
    </ligand>
</feature>
<dbReference type="InterPro" id="IPR002582">
    <property type="entry name" value="ACPS"/>
</dbReference>
<feature type="binding site" evidence="8">
    <location>
        <position position="33"/>
    </location>
    <ligand>
        <name>Mg(2+)</name>
        <dbReference type="ChEBI" id="CHEBI:18420"/>
    </ligand>
</feature>
<comment type="subcellular location">
    <subcellularLocation>
        <location evidence="8">Cytoplasm</location>
    </subcellularLocation>
</comment>
<evidence type="ECO:0000313" key="11">
    <source>
        <dbReference type="Proteomes" id="UP000189981"/>
    </source>
</evidence>
<dbReference type="GO" id="GO:0006633">
    <property type="term" value="P:fatty acid biosynthetic process"/>
    <property type="evidence" value="ECO:0007669"/>
    <property type="project" value="UniProtKB-UniRule"/>
</dbReference>
<keyword evidence="6 8" id="KW-0443">Lipid metabolism</keyword>
<organism evidence="10 11">
    <name type="scientific">Daejeonella lutea</name>
    <dbReference type="NCBI Taxonomy" id="572036"/>
    <lineage>
        <taxon>Bacteria</taxon>
        <taxon>Pseudomonadati</taxon>
        <taxon>Bacteroidota</taxon>
        <taxon>Sphingobacteriia</taxon>
        <taxon>Sphingobacteriales</taxon>
        <taxon>Sphingobacteriaceae</taxon>
        <taxon>Daejeonella</taxon>
    </lineage>
</organism>
<dbReference type="GO" id="GO:0000287">
    <property type="term" value="F:magnesium ion binding"/>
    <property type="evidence" value="ECO:0007669"/>
    <property type="project" value="UniProtKB-UniRule"/>
</dbReference>
<dbReference type="EC" id="2.7.8.7" evidence="8"/>
<dbReference type="InterPro" id="IPR008278">
    <property type="entry name" value="4-PPantetheinyl_Trfase_dom"/>
</dbReference>
<dbReference type="AlphaFoldDB" id="A0A1T5F4V3"/>
<evidence type="ECO:0000256" key="5">
    <source>
        <dbReference type="ARBA" id="ARBA00022842"/>
    </source>
</evidence>
<dbReference type="HAMAP" id="MF_00101">
    <property type="entry name" value="AcpS"/>
    <property type="match status" value="1"/>
</dbReference>
<dbReference type="GO" id="GO:0008897">
    <property type="term" value="F:holo-[acyl-carrier-protein] synthase activity"/>
    <property type="evidence" value="ECO:0007669"/>
    <property type="project" value="UniProtKB-UniRule"/>
</dbReference>
<dbReference type="InterPro" id="IPR004568">
    <property type="entry name" value="Ppantetheine-prot_Trfase_dom"/>
</dbReference>
<dbReference type="Pfam" id="PF01648">
    <property type="entry name" value="ACPS"/>
    <property type="match status" value="1"/>
</dbReference>
<evidence type="ECO:0000256" key="2">
    <source>
        <dbReference type="ARBA" id="ARBA00022679"/>
    </source>
</evidence>
<gene>
    <name evidence="8" type="primary">acpS</name>
    <name evidence="10" type="ORF">SAMN05661099_3414</name>
</gene>
<dbReference type="Proteomes" id="UP000189981">
    <property type="component" value="Unassembled WGS sequence"/>
</dbReference>
<keyword evidence="7 8" id="KW-0275">Fatty acid biosynthesis</keyword>
<evidence type="ECO:0000256" key="8">
    <source>
        <dbReference type="HAMAP-Rule" id="MF_00101"/>
    </source>
</evidence>
<accession>A0A1T5F4V3</accession>
<dbReference type="EMBL" id="FUYR01000006">
    <property type="protein sequence ID" value="SKB91131.1"/>
    <property type="molecule type" value="Genomic_DNA"/>
</dbReference>
<keyword evidence="4 8" id="KW-0276">Fatty acid metabolism</keyword>
<evidence type="ECO:0000256" key="6">
    <source>
        <dbReference type="ARBA" id="ARBA00023098"/>
    </source>
</evidence>
<name>A0A1T5F4V3_9SPHI</name>
<keyword evidence="1 8" id="KW-0444">Lipid biosynthesis</keyword>
<evidence type="ECO:0000313" key="10">
    <source>
        <dbReference type="EMBL" id="SKB91131.1"/>
    </source>
</evidence>
<keyword evidence="3 8" id="KW-0479">Metal-binding</keyword>
<keyword evidence="5 8" id="KW-0460">Magnesium</keyword>
<dbReference type="InterPro" id="IPR037143">
    <property type="entry name" value="4-PPantetheinyl_Trfase_dom_sf"/>
</dbReference>
<feature type="domain" description="4'-phosphopantetheinyl transferase" evidence="9">
    <location>
        <begin position="29"/>
        <end position="136"/>
    </location>
</feature>
<comment type="catalytic activity">
    <reaction evidence="8">
        <text>apo-[ACP] + CoA = holo-[ACP] + adenosine 3',5'-bisphosphate + H(+)</text>
        <dbReference type="Rhea" id="RHEA:12068"/>
        <dbReference type="Rhea" id="RHEA-COMP:9685"/>
        <dbReference type="Rhea" id="RHEA-COMP:9690"/>
        <dbReference type="ChEBI" id="CHEBI:15378"/>
        <dbReference type="ChEBI" id="CHEBI:29999"/>
        <dbReference type="ChEBI" id="CHEBI:57287"/>
        <dbReference type="ChEBI" id="CHEBI:58343"/>
        <dbReference type="ChEBI" id="CHEBI:64479"/>
        <dbReference type="EC" id="2.7.8.7"/>
    </reaction>
</comment>
<evidence type="ECO:0000256" key="4">
    <source>
        <dbReference type="ARBA" id="ARBA00022832"/>
    </source>
</evidence>
<dbReference type="STRING" id="572036.SAMN05661099_3414"/>
<dbReference type="SUPFAM" id="SSF56214">
    <property type="entry name" value="4'-phosphopantetheinyl transferase"/>
    <property type="match status" value="1"/>
</dbReference>
<comment type="similarity">
    <text evidence="8">Belongs to the P-Pant transferase superfamily. AcpS family.</text>
</comment>
<protein>
    <recommendedName>
        <fullName evidence="8">Holo-[acyl-carrier-protein] synthase</fullName>
        <shortName evidence="8">Holo-ACP synthase</shortName>
        <ecNumber evidence="8">2.7.8.7</ecNumber>
    </recommendedName>
    <alternativeName>
        <fullName evidence="8">4'-phosphopantetheinyl transferase AcpS</fullName>
    </alternativeName>
</protein>
<evidence type="ECO:0000256" key="1">
    <source>
        <dbReference type="ARBA" id="ARBA00022516"/>
    </source>
</evidence>
<evidence type="ECO:0000256" key="7">
    <source>
        <dbReference type="ARBA" id="ARBA00023160"/>
    </source>
</evidence>
<sequence length="144" mass="16120">MGDLISWGLELMKINIGKAIMDLNVNEFAVGNDLVYLPDFVASCTDLFKTKVFTSREIDYCNSFDQPMLRYASTWAAKEAVYKAVKQLYKQALPFKKIEVIRSKIAGIPKINLPANLSGLDISLSITHDGDYAFAIAIVKKTYD</sequence>
<comment type="function">
    <text evidence="8">Transfers the 4'-phosphopantetheine moiety from coenzyme A to a Ser of acyl-carrier-protein.</text>
</comment>
<dbReference type="Gene3D" id="3.90.470.20">
    <property type="entry name" value="4'-phosphopantetheinyl transferase domain"/>
    <property type="match status" value="1"/>
</dbReference>